<dbReference type="RefSeq" id="WP_185036153.1">
    <property type="nucleotide sequence ID" value="NZ_BNBN01000020.1"/>
</dbReference>
<protein>
    <submittedName>
        <fullName evidence="1">Uncharacterized protein</fullName>
    </submittedName>
</protein>
<organism evidence="1 2">
    <name type="scientific">Streptomyces candidus</name>
    <dbReference type="NCBI Taxonomy" id="67283"/>
    <lineage>
        <taxon>Bacteria</taxon>
        <taxon>Bacillati</taxon>
        <taxon>Actinomycetota</taxon>
        <taxon>Actinomycetes</taxon>
        <taxon>Kitasatosporales</taxon>
        <taxon>Streptomycetaceae</taxon>
        <taxon>Streptomyces</taxon>
    </lineage>
</organism>
<proteinExistence type="predicted"/>
<reference evidence="1 2" key="1">
    <citation type="submission" date="2020-08" db="EMBL/GenBank/DDBJ databases">
        <title>Genomic Encyclopedia of Type Strains, Phase IV (KMG-IV): sequencing the most valuable type-strain genomes for metagenomic binning, comparative biology and taxonomic classification.</title>
        <authorList>
            <person name="Goeker M."/>
        </authorList>
    </citation>
    <scope>NUCLEOTIDE SEQUENCE [LARGE SCALE GENOMIC DNA]</scope>
    <source>
        <strain evidence="1 2">DSM 40141</strain>
    </source>
</reference>
<evidence type="ECO:0000313" key="1">
    <source>
        <dbReference type="EMBL" id="MBB6439614.1"/>
    </source>
</evidence>
<comment type="caution">
    <text evidence="1">The sequence shown here is derived from an EMBL/GenBank/DDBJ whole genome shotgun (WGS) entry which is preliminary data.</text>
</comment>
<keyword evidence="2" id="KW-1185">Reference proteome</keyword>
<dbReference type="Gene3D" id="3.90.1720.10">
    <property type="entry name" value="endopeptidase domain like (from Nostoc punctiforme)"/>
    <property type="match status" value="1"/>
</dbReference>
<dbReference type="InterPro" id="IPR038765">
    <property type="entry name" value="Papain-like_cys_pep_sf"/>
</dbReference>
<evidence type="ECO:0000313" key="2">
    <source>
        <dbReference type="Proteomes" id="UP000540423"/>
    </source>
</evidence>
<dbReference type="EMBL" id="JACHEM010000025">
    <property type="protein sequence ID" value="MBB6439614.1"/>
    <property type="molecule type" value="Genomic_DNA"/>
</dbReference>
<dbReference type="Proteomes" id="UP000540423">
    <property type="component" value="Unassembled WGS sequence"/>
</dbReference>
<dbReference type="SUPFAM" id="SSF54001">
    <property type="entry name" value="Cysteine proteinases"/>
    <property type="match status" value="1"/>
</dbReference>
<sequence length="350" mass="37220">MPLPDSLKAGDVLLTRGTGCISRAICLLDGSEVSHALLVLDRDTIAEAVGQGLRTASFEQAQDKHDLVVGRTLTTAPADMAPVLDVARGYLTRGASYAHQQILLLAVLCVTRRAPMPPGGRRMVRTVLDQAAAAVNAMAERGQQPMVCSEFVYRCHREARPPPSPYALSIGDNGQPDGQTLLQWAHTHPALPGVPLRLAGVFDPASAESALAPLLRAYATAVDTSGTLPAGLRPPSPSALNDPSDEELLSSMVTFGNASHRARTRQMHEGGLPPEQTLDQIRAMEAQPDFVTPGDLLRTLSLTERFRQATAGTVPGKLTGIPLPGARARKAVFQAPGTDTEQQETRGQDT</sequence>
<accession>A0A7X0HL05</accession>
<name>A0A7X0HL05_9ACTN</name>
<dbReference type="AlphaFoldDB" id="A0A7X0HL05"/>
<gene>
    <name evidence="1" type="ORF">HNQ79_006126</name>
</gene>